<reference evidence="2" key="1">
    <citation type="submission" date="2016-11" db="UniProtKB">
        <authorList>
            <consortium name="WormBaseParasite"/>
        </authorList>
    </citation>
    <scope>IDENTIFICATION</scope>
    <source>
        <strain evidence="2">pt0022</strain>
    </source>
</reference>
<organism evidence="2">
    <name type="scientific">Wuchereria bancrofti</name>
    <dbReference type="NCBI Taxonomy" id="6293"/>
    <lineage>
        <taxon>Eukaryota</taxon>
        <taxon>Metazoa</taxon>
        <taxon>Ecdysozoa</taxon>
        <taxon>Nematoda</taxon>
        <taxon>Chromadorea</taxon>
        <taxon>Rhabditida</taxon>
        <taxon>Spirurina</taxon>
        <taxon>Spiruromorpha</taxon>
        <taxon>Filarioidea</taxon>
        <taxon>Onchocercidae</taxon>
        <taxon>Wuchereria</taxon>
    </lineage>
</organism>
<keyword evidence="1" id="KW-1133">Transmembrane helix</keyword>
<dbReference type="WBParaSite" id="maker-PairedContig_3282-snap-gene-0.3-mRNA-1">
    <property type="protein sequence ID" value="maker-PairedContig_3282-snap-gene-0.3-mRNA-1"/>
    <property type="gene ID" value="maker-PairedContig_3282-snap-gene-0.3"/>
</dbReference>
<evidence type="ECO:0000256" key="1">
    <source>
        <dbReference type="SAM" id="Phobius"/>
    </source>
</evidence>
<dbReference type="AlphaFoldDB" id="A0A1I8EMW9"/>
<feature type="transmembrane region" description="Helical" evidence="1">
    <location>
        <begin position="20"/>
        <end position="39"/>
    </location>
</feature>
<accession>A0A1I8EMW9</accession>
<evidence type="ECO:0000313" key="2">
    <source>
        <dbReference type="WBParaSite" id="maker-PairedContig_3282-snap-gene-0.3-mRNA-1"/>
    </source>
</evidence>
<protein>
    <submittedName>
        <fullName evidence="2">Uncharacterized protein</fullName>
    </submittedName>
</protein>
<sequence length="121" mass="13663">MIRPIDICLLSKLKQTSIKFDKITMTMLCIILCIIAPIFSANVYRTTNDTENVPLDIAINDFKINSSSSAPTLLDQIDNIIEQSMFLCMDSAELLLRCFSCADTDDTDDNNDISGKFYFYP</sequence>
<proteinExistence type="predicted"/>
<keyword evidence="1" id="KW-0472">Membrane</keyword>
<name>A0A1I8EMW9_WUCBA</name>
<keyword evidence="1" id="KW-0812">Transmembrane</keyword>